<feature type="binding site" evidence="11">
    <location>
        <position position="148"/>
    </location>
    <ligand>
        <name>pyridoxal 5'-phosphate</name>
        <dbReference type="ChEBI" id="CHEBI:597326"/>
    </ligand>
</feature>
<dbReference type="InterPro" id="IPR015424">
    <property type="entry name" value="PyrdxlP-dep_Trfase"/>
</dbReference>
<feature type="modified residue" description="N6-(pyridoxal phosphate)lysine" evidence="11">
    <location>
        <position position="191"/>
    </location>
</feature>
<evidence type="ECO:0000256" key="7">
    <source>
        <dbReference type="ARBA" id="ARBA00023096"/>
    </source>
</evidence>
<evidence type="ECO:0000259" key="12">
    <source>
        <dbReference type="Pfam" id="PF00266"/>
    </source>
</evidence>
<evidence type="ECO:0000256" key="9">
    <source>
        <dbReference type="ARBA" id="ARBA00047630"/>
    </source>
</evidence>
<dbReference type="InterPro" id="IPR015421">
    <property type="entry name" value="PyrdxlP-dep_Trfase_major"/>
</dbReference>
<comment type="catalytic activity">
    <reaction evidence="10 11">
        <text>O-phospho-L-serine + 2-oxoglutarate = 3-phosphooxypyruvate + L-glutamate</text>
        <dbReference type="Rhea" id="RHEA:14329"/>
        <dbReference type="ChEBI" id="CHEBI:16810"/>
        <dbReference type="ChEBI" id="CHEBI:18110"/>
        <dbReference type="ChEBI" id="CHEBI:29985"/>
        <dbReference type="ChEBI" id="CHEBI:57524"/>
        <dbReference type="EC" id="2.6.1.52"/>
    </reaction>
</comment>
<dbReference type="Pfam" id="PF00266">
    <property type="entry name" value="Aminotran_5"/>
    <property type="match status" value="1"/>
</dbReference>
<feature type="binding site" evidence="11">
    <location>
        <position position="167"/>
    </location>
    <ligand>
        <name>pyridoxal 5'-phosphate</name>
        <dbReference type="ChEBI" id="CHEBI:597326"/>
    </ligand>
</feature>
<comment type="subunit">
    <text evidence="11">Homodimer.</text>
</comment>
<feature type="binding site" evidence="11">
    <location>
        <begin position="74"/>
        <end position="75"/>
    </location>
    <ligand>
        <name>pyridoxal 5'-phosphate</name>
        <dbReference type="ChEBI" id="CHEBI:597326"/>
    </ligand>
</feature>
<dbReference type="PANTHER" id="PTHR43247">
    <property type="entry name" value="PHOSPHOSERINE AMINOTRANSFERASE"/>
    <property type="match status" value="1"/>
</dbReference>
<evidence type="ECO:0000256" key="6">
    <source>
        <dbReference type="ARBA" id="ARBA00022898"/>
    </source>
</evidence>
<feature type="binding site" evidence="11">
    <location>
        <position position="100"/>
    </location>
    <ligand>
        <name>pyridoxal 5'-phosphate</name>
        <dbReference type="ChEBI" id="CHEBI:597326"/>
    </ligand>
</feature>
<dbReference type="GO" id="GO:0004648">
    <property type="term" value="F:O-phospho-L-serine:2-oxoglutarate aminotransferase activity"/>
    <property type="evidence" value="ECO:0007669"/>
    <property type="project" value="UniProtKB-EC"/>
</dbReference>
<dbReference type="PANTHER" id="PTHR43247:SF1">
    <property type="entry name" value="PHOSPHOSERINE AMINOTRANSFERASE"/>
    <property type="match status" value="1"/>
</dbReference>
<dbReference type="PIRSF" id="PIRSF000525">
    <property type="entry name" value="SerC"/>
    <property type="match status" value="1"/>
</dbReference>
<proteinExistence type="inferred from homology"/>
<dbReference type="HAMAP" id="MF_00160">
    <property type="entry name" value="SerC_aminotrans_5"/>
    <property type="match status" value="1"/>
</dbReference>
<feature type="binding site" evidence="11">
    <location>
        <position position="40"/>
    </location>
    <ligand>
        <name>L-glutamate</name>
        <dbReference type="ChEBI" id="CHEBI:29985"/>
    </ligand>
</feature>
<protein>
    <recommendedName>
        <fullName evidence="11">Phosphoserine aminotransferase</fullName>
        <ecNumber evidence="11">2.6.1.52</ecNumber>
    </recommendedName>
    <alternativeName>
        <fullName evidence="11">Phosphohydroxythreonine aminotransferase</fullName>
        <shortName evidence="11">PSAT</shortName>
    </alternativeName>
</protein>
<evidence type="ECO:0000256" key="10">
    <source>
        <dbReference type="ARBA" id="ARBA00049007"/>
    </source>
</evidence>
<keyword evidence="3 11" id="KW-0032">Aminotransferase</keyword>
<keyword evidence="7 11" id="KW-0664">Pyridoxine biosynthesis</keyword>
<dbReference type="EMBL" id="JAERTY010000001">
    <property type="protein sequence ID" value="MBL1407440.1"/>
    <property type="molecule type" value="Genomic_DNA"/>
</dbReference>
<keyword evidence="6 11" id="KW-0663">Pyridoxal phosphate</keyword>
<dbReference type="InterPro" id="IPR015422">
    <property type="entry name" value="PyrdxlP-dep_Trfase_small"/>
</dbReference>
<comment type="pathway">
    <text evidence="1 11">Amino-acid biosynthesis; L-serine biosynthesis; L-serine from 3-phospho-D-glycerate: step 2/3.</text>
</comment>
<evidence type="ECO:0000313" key="13">
    <source>
        <dbReference type="EMBL" id="MBL1407440.1"/>
    </source>
</evidence>
<feature type="binding site" evidence="11">
    <location>
        <position position="190"/>
    </location>
    <ligand>
        <name>pyridoxal 5'-phosphate</name>
        <dbReference type="ChEBI" id="CHEBI:597326"/>
    </ligand>
</feature>
<comment type="catalytic activity">
    <reaction evidence="9 11">
        <text>4-(phosphooxy)-L-threonine + 2-oxoglutarate = (R)-3-hydroxy-2-oxo-4-phosphooxybutanoate + L-glutamate</text>
        <dbReference type="Rhea" id="RHEA:16573"/>
        <dbReference type="ChEBI" id="CHEBI:16810"/>
        <dbReference type="ChEBI" id="CHEBI:29985"/>
        <dbReference type="ChEBI" id="CHEBI:58452"/>
        <dbReference type="ChEBI" id="CHEBI:58538"/>
        <dbReference type="EC" id="2.6.1.52"/>
    </reaction>
</comment>
<keyword evidence="14" id="KW-1185">Reference proteome</keyword>
<dbReference type="Gene3D" id="3.40.640.10">
    <property type="entry name" value="Type I PLP-dependent aspartate aminotransferase-like (Major domain)"/>
    <property type="match status" value="1"/>
</dbReference>
<dbReference type="Gene3D" id="3.90.1150.10">
    <property type="entry name" value="Aspartate Aminotransferase, domain 1"/>
    <property type="match status" value="1"/>
</dbReference>
<evidence type="ECO:0000256" key="11">
    <source>
        <dbReference type="HAMAP-Rule" id="MF_00160"/>
    </source>
</evidence>
<evidence type="ECO:0000313" key="14">
    <source>
        <dbReference type="Proteomes" id="UP000625283"/>
    </source>
</evidence>
<keyword evidence="8 11" id="KW-0718">Serine biosynthesis</keyword>
<reference evidence="13 14" key="1">
    <citation type="submission" date="2021-01" db="EMBL/GenBank/DDBJ databases">
        <title>C459-1 draft genome sequence.</title>
        <authorList>
            <person name="Zhang X.-F."/>
        </authorList>
    </citation>
    <scope>NUCLEOTIDE SEQUENCE [LARGE SCALE GENOMIC DNA]</scope>
    <source>
        <strain evidence="14">C459-1</strain>
    </source>
</reference>
<evidence type="ECO:0000256" key="5">
    <source>
        <dbReference type="ARBA" id="ARBA00022679"/>
    </source>
</evidence>
<keyword evidence="5 11" id="KW-0808">Transferase</keyword>
<evidence type="ECO:0000256" key="2">
    <source>
        <dbReference type="ARBA" id="ARBA00006904"/>
    </source>
</evidence>
<dbReference type="Proteomes" id="UP000625283">
    <property type="component" value="Unassembled WGS sequence"/>
</dbReference>
<sequence>MKYNFGAGPGKLAKEVLAEAAVAVRDFNNTGLSILEISHRSEHFIEVLNETEQLARQLLAVPDTHDIIFLQGGASSHFAMVPMNLLPDDGTAIYLDTGVWSSKAIAEAKKFGRVSVVASSVNADYSFYPKEYTVPKDAAYYHFTSNNTIYGTGTFETPQVDIPLVCDMSSDIFSRDIDVSAYSLIYAGAQKNTGPAGMTLVIIKKGILGRTGRDIPTIFDYGVHVAHRSLYNTPAVYSIYVTMLNLRWLAAKGGVSVIEQENIRKAALLYQEIDDNPLFSGTARKEDRSRMNVTFVMNSKDLEYEFSTFASQRGIVGIAGHRHVGGFRASLYNAVDLKAVEFLVETMREFTRIKQY</sequence>
<feature type="binding site" evidence="11">
    <location>
        <begin position="232"/>
        <end position="233"/>
    </location>
    <ligand>
        <name>pyridoxal 5'-phosphate</name>
        <dbReference type="ChEBI" id="CHEBI:597326"/>
    </ligand>
</feature>
<comment type="caution">
    <text evidence="11">Lacks conserved residue(s) required for the propagation of feature annotation.</text>
</comment>
<dbReference type="InterPro" id="IPR022278">
    <property type="entry name" value="Pser_aminoTfrase"/>
</dbReference>
<comment type="pathway">
    <text evidence="11">Cofactor biosynthesis; pyridoxine 5'-phosphate biosynthesis; pyridoxine 5'-phosphate from D-erythrose 4-phosphate: step 3/5.</text>
</comment>
<comment type="cofactor">
    <cofactor evidence="11">
        <name>pyridoxal 5'-phosphate</name>
        <dbReference type="ChEBI" id="CHEBI:597326"/>
    </cofactor>
    <text evidence="11">Binds 1 pyridoxal phosphate per subunit.</text>
</comment>
<comment type="function">
    <text evidence="11">Catalyzes the reversible conversion of 3-phosphohydroxypyruvate to phosphoserine and of 3-hydroxy-2-oxo-4-phosphonooxybutanoate to phosphohydroxythreonine.</text>
</comment>
<keyword evidence="4 11" id="KW-0028">Amino-acid biosynthesis</keyword>
<keyword evidence="11" id="KW-0963">Cytoplasm</keyword>
<feature type="domain" description="Aminotransferase class V" evidence="12">
    <location>
        <begin position="3"/>
        <end position="341"/>
    </location>
</feature>
<evidence type="ECO:0000256" key="4">
    <source>
        <dbReference type="ARBA" id="ARBA00022605"/>
    </source>
</evidence>
<dbReference type="NCBIfam" id="NF003764">
    <property type="entry name" value="PRK05355.1"/>
    <property type="match status" value="1"/>
</dbReference>
<evidence type="ECO:0000256" key="8">
    <source>
        <dbReference type="ARBA" id="ARBA00023299"/>
    </source>
</evidence>
<name>A0ABS1QZE0_9SPHI</name>
<evidence type="ECO:0000256" key="3">
    <source>
        <dbReference type="ARBA" id="ARBA00022576"/>
    </source>
</evidence>
<dbReference type="SUPFAM" id="SSF53383">
    <property type="entry name" value="PLP-dependent transferases"/>
    <property type="match status" value="1"/>
</dbReference>
<dbReference type="InterPro" id="IPR000192">
    <property type="entry name" value="Aminotrans_V_dom"/>
</dbReference>
<dbReference type="RefSeq" id="WP_202101244.1">
    <property type="nucleotide sequence ID" value="NZ_JAERTY010000001.1"/>
</dbReference>
<comment type="caution">
    <text evidence="13">The sequence shown here is derived from an EMBL/GenBank/DDBJ whole genome shotgun (WGS) entry which is preliminary data.</text>
</comment>
<dbReference type="EC" id="2.6.1.52" evidence="11"/>
<comment type="similarity">
    <text evidence="2 11">Belongs to the class-V pyridoxal-phosphate-dependent aminotransferase family. SerC subfamily.</text>
</comment>
<accession>A0ABS1QZE0</accession>
<organism evidence="13 14">
    <name type="scientific">Sphingobacterium faecale</name>
    <dbReference type="NCBI Taxonomy" id="2803775"/>
    <lineage>
        <taxon>Bacteria</taxon>
        <taxon>Pseudomonadati</taxon>
        <taxon>Bacteroidota</taxon>
        <taxon>Sphingobacteriia</taxon>
        <taxon>Sphingobacteriales</taxon>
        <taxon>Sphingobacteriaceae</taxon>
        <taxon>Sphingobacterium</taxon>
    </lineage>
</organism>
<comment type="subcellular location">
    <subcellularLocation>
        <location evidence="11">Cytoplasm</location>
    </subcellularLocation>
</comment>
<gene>
    <name evidence="11 13" type="primary">serC</name>
    <name evidence="13" type="ORF">JKG61_01615</name>
</gene>
<evidence type="ECO:0000256" key="1">
    <source>
        <dbReference type="ARBA" id="ARBA00005099"/>
    </source>
</evidence>